<name>I4EM60_9BACT</name>
<sequence length="207" mass="22382">MGTTQAELPDADPSLVHPHTRGDHAGMAKELIHKLGSPPHAWGPRQAAVPVPEAGRFTPTRVGTTPRWHRSRSATAVHPHTRGDHITEPVTSTPHSGSPPHAWGPRREGRPDVAPCRFTPTRVGTTAGRHRCHSRRPVHPHTRGDHVASLGSRKTSSGSPPHAWGPLAGIGVAKIGRRFTPTRVGTTLGNSLFFRHSHQKKTLEVSN</sequence>
<proteinExistence type="predicted"/>
<evidence type="ECO:0000313" key="2">
    <source>
        <dbReference type="EMBL" id="CCF85773.1"/>
    </source>
</evidence>
<dbReference type="AntiFam" id="ANF00006">
    <property type="entry name" value="Translation of CRISPR region"/>
</dbReference>
<feature type="compositionally biased region" description="Basic residues" evidence="1">
    <location>
        <begin position="128"/>
        <end position="141"/>
    </location>
</feature>
<dbReference type="EMBL" id="CAGS01000519">
    <property type="protein sequence ID" value="CCF85773.1"/>
    <property type="molecule type" value="Genomic_DNA"/>
</dbReference>
<organism evidence="2 3">
    <name type="scientific">Nitrolancea hollandica Lb</name>
    <dbReference type="NCBI Taxonomy" id="1129897"/>
    <lineage>
        <taxon>Bacteria</taxon>
        <taxon>Pseudomonadati</taxon>
        <taxon>Thermomicrobiota</taxon>
        <taxon>Thermomicrobia</taxon>
        <taxon>Sphaerobacterales</taxon>
        <taxon>Sphaerobacterineae</taxon>
        <taxon>Sphaerobacteraceae</taxon>
        <taxon>Nitrolancea</taxon>
    </lineage>
</organism>
<dbReference type="AntiFam" id="ANF00057">
    <property type="entry name" value="Translation of E. coli type CRISPR repeat"/>
</dbReference>
<gene>
    <name evidence="2" type="ORF">NITHO_5660005</name>
</gene>
<evidence type="ECO:0000256" key="1">
    <source>
        <dbReference type="SAM" id="MobiDB-lite"/>
    </source>
</evidence>
<accession>I4EM60</accession>
<reference evidence="2 3" key="1">
    <citation type="journal article" date="2012" name="ISME J.">
        <title>Nitrification expanded: discovery, physiology and genomics of a nitrite-oxidizing bacterium from the phylum Chloroflexi.</title>
        <authorList>
            <person name="Sorokin D.Y."/>
            <person name="Lucker S."/>
            <person name="Vejmelkova D."/>
            <person name="Kostrikina N.A."/>
            <person name="Kleerebezem R."/>
            <person name="Rijpstra W.I."/>
            <person name="Damste J.S."/>
            <person name="Le Paslier D."/>
            <person name="Muyzer G."/>
            <person name="Wagner M."/>
            <person name="van Loosdrecht M.C."/>
            <person name="Daims H."/>
        </authorList>
    </citation>
    <scope>NUCLEOTIDE SEQUENCE [LARGE SCALE GENOMIC DNA]</scope>
    <source>
        <strain evidence="3">none</strain>
    </source>
</reference>
<dbReference type="Proteomes" id="UP000004221">
    <property type="component" value="Unassembled WGS sequence"/>
</dbReference>
<keyword evidence="3" id="KW-1185">Reference proteome</keyword>
<feature type="region of interest" description="Disordered" evidence="1">
    <location>
        <begin position="55"/>
        <end position="164"/>
    </location>
</feature>
<protein>
    <submittedName>
        <fullName evidence="2">Uncharacterized protein</fullName>
    </submittedName>
</protein>
<feature type="region of interest" description="Disordered" evidence="1">
    <location>
        <begin position="1"/>
        <end position="23"/>
    </location>
</feature>
<evidence type="ECO:0000313" key="3">
    <source>
        <dbReference type="Proteomes" id="UP000004221"/>
    </source>
</evidence>
<comment type="caution">
    <text evidence="2">The sequence shown here is derived from an EMBL/GenBank/DDBJ whole genome shotgun (WGS) entry which is preliminary data.</text>
</comment>
<dbReference type="AlphaFoldDB" id="I4EM60"/>